<reference evidence="2 3" key="1">
    <citation type="submission" date="2017-08" db="EMBL/GenBank/DDBJ databases">
        <authorList>
            <person name="de Groot N.N."/>
        </authorList>
    </citation>
    <scope>NUCLEOTIDE SEQUENCE [LARGE SCALE GENOMIC DNA]</scope>
    <source>
        <strain evidence="2 3">JC85</strain>
    </source>
</reference>
<name>A0A285V2M7_9HYPH</name>
<protein>
    <recommendedName>
        <fullName evidence="4">Binding-protein-dependent transport system inner membrane component</fullName>
    </recommendedName>
</protein>
<keyword evidence="1" id="KW-1133">Transmembrane helix</keyword>
<evidence type="ECO:0000313" key="3">
    <source>
        <dbReference type="Proteomes" id="UP000219167"/>
    </source>
</evidence>
<sequence length="35" mass="3861">MVQGTALTMGLMFVAIAAIVDLLTLWLDPRMRKIA</sequence>
<evidence type="ECO:0000256" key="1">
    <source>
        <dbReference type="SAM" id="Phobius"/>
    </source>
</evidence>
<dbReference type="AlphaFoldDB" id="A0A285V2M7"/>
<evidence type="ECO:0008006" key="4">
    <source>
        <dbReference type="Google" id="ProtNLM"/>
    </source>
</evidence>
<evidence type="ECO:0000313" key="2">
    <source>
        <dbReference type="EMBL" id="SOC47838.1"/>
    </source>
</evidence>
<feature type="transmembrane region" description="Helical" evidence="1">
    <location>
        <begin position="6"/>
        <end position="27"/>
    </location>
</feature>
<proteinExistence type="predicted"/>
<organism evidence="2 3">
    <name type="scientific">Rhizobium subbaraonis</name>
    <dbReference type="NCBI Taxonomy" id="908946"/>
    <lineage>
        <taxon>Bacteria</taxon>
        <taxon>Pseudomonadati</taxon>
        <taxon>Pseudomonadota</taxon>
        <taxon>Alphaproteobacteria</taxon>
        <taxon>Hyphomicrobiales</taxon>
        <taxon>Rhizobiaceae</taxon>
        <taxon>Rhizobium/Agrobacterium group</taxon>
        <taxon>Rhizobium</taxon>
    </lineage>
</organism>
<keyword evidence="3" id="KW-1185">Reference proteome</keyword>
<dbReference type="EMBL" id="OBQD01000033">
    <property type="protein sequence ID" value="SOC47838.1"/>
    <property type="molecule type" value="Genomic_DNA"/>
</dbReference>
<dbReference type="Proteomes" id="UP000219167">
    <property type="component" value="Unassembled WGS sequence"/>
</dbReference>
<keyword evidence="1" id="KW-0472">Membrane</keyword>
<gene>
    <name evidence="2" type="ORF">SAMN05892877_13332</name>
</gene>
<accession>A0A285V2M7</accession>
<keyword evidence="1" id="KW-0812">Transmembrane</keyword>